<sequence>MPPFGPDTAAWIRETAKWLLGMEIPSADPAAMRQLAAHQDHVAATLEQLKDLLSQVRRRVRADFSSTAADHYDTSLAQFTTGDNDYIGSGARTARNSSRALGDGAANAEYMHWMAFGQLLQLLIEIAWCIAMAKWTMGASYAWIPWFKYIRSVAIQRVLAWLLLTAPSHQITEQLFASLDSVIQRAQIDAGTRRFHDREMTRLTHGGAGLSGLISAGFSGVVDGLFSHQVRDLLRTNLDTLASVPPPPRLDAPPPDRPDTDTGPGPGPVPGPDINRDLAGVFASYERDLAATFNPPAGRTGFDNPFINKDFRDDLAGVFATHYGPLLGTTGARALGNGYADTLMAHWGRPDLAHRLAGLLHGTPLPPQTRAHLAHTVPTVLTDGMGDYMTRPLVRAEVLGAGAASGALEGYLGEGTANALLTDEGWKANGHSATAGAFQSTFQGVTVDGALSAIDRLHRPQAPPPPPAEPGTTGNDESSESAGGDGHGDDPAPADRPDPGGTAPGTGAVRIDAAAPPGTRLHTPAGGDAPHGRADDGRADTAQGTASDATRDGSPAPPVAAGEHLDRSAPTGAQALGGERPTAPGQSPPDVPRARGTGSGAVPHAAPVPAAPVSPAAPVQQHAPNTPAGPATGATANGTAAPGAPADARNRPVPAPDRGGLQTGGHAGSDGPASADPADGPPVRTSGTAAPVTRGEDDGAGRAHGSADTASATVSGAPVPVSRPGHGDVSSASSGTPSEEDPGNGAPDAERPQREALSRPPESTVTGDPGPADPADASGAGRAPGRDGAEDDFYGPSVPARPAPGDPDDPWNGNPPTTPDFSVLADPKSAKEQPRTIAEAIAHLTDPGYGPRDLDTIGRGTGEDTRVFTMDLDDPDGSGDGAGDSGDPENLPDAPQWQDAYAPFLDFPADAVTFPPDHGFPPPGTFEDPLQGLGEGDVLGGGFPSFLDTGWTHGRRENGPVAPLDDTGAPDEGPLFVTDDENTHDLGEHDPIALLDELGVFDSLDADDPFGFLQDDTDMLGGRDPLPSVPGPVTAPAWSPPVVPSDGGGDATAAPRDARTVQAVDRVTTLSDGQFEILVALGAGRTDEEITARPGWTPHRFALALRGIAAALGLAVHDRAGAAAVAVAAGLTDDTDPAALSPEQRIQRARTRLPFLREDQRQVLTHRAQGLELGRIAERLHMSQESVRARLSGLVRRLGVDGRAEAVAAAEISGLVAPVPHAEQAVAPVLTAEQAAQAVRRITTLSDNEFVLLVALGAGRSDEEITARSGWTPQGIAISLRGIADSLGLETGGREAVAAIAVAAGLDDDTAPDGLTPGQRRERARTRIRFLREDQRQALVLHAQGLERDRIAERLRLSRETVKTLLTRLPYRLGVIGREEASATSRTTDPVVPPRATAERPSRAADGITTLSDGRFEILVALGAGHSDEEITARPGWTPHRLATALRGLYGSLGLEAGDRAGAAAVAAAARLTDDTASNAMTPEQRVQRARTRVPLLREDQSRLLGLHAQGLDPGRIAERLDMPENTVRTHLNRLAHRLGVVGRSEVAAVARAAGPAVPTVAASRTTDAAGPPPATAERSALAADRITTLSDGQFELLVALGAGRTIEEITARPEWTPRRLTVMLRGLTESLGLGAEASTDAAAVAAAAGLTDDTDPAALSPEQRIQRARTRIPFLRENQRQVLALHAQGLEAGRIAERLQLTQNVVKNDLTRLAHRLGVAGRGEAVAAAAAAGWATAGPASARPARARAVPTQSAPAPAAPTPDRIARAVDRINTLNDPEYGVMIHLGAGLDAVEIATRLGASRSTVANQIRSIVRTLGLDGPGHVPAVLAAAGLTPASHGPRAAAGPALDNEDGRGTSDSDDSDDDLYDADDHPRDRHARGPRDDDPPAPPTGGGTAGTAPSAPPPATGSGGATAADRSTGGSSTRRGAGPGNRTRQGPPPADSGPGATAPSVPVRRESARPPTEPGPAAPGSTTADGTAGPSTATSGHDIVELFSATLNPPPVSPVPADDPDDDFYGPAPTAPAREPAPADPDDPWGGKPPTGPDLGALVAAGKKNDERPPTVEDVIADLTYRYRIEDIGHHSAQDARTQVFMAGHHHRRRRGHRTEAEPSDPYGGAYGYGPAVEPESAYPEGTRVSRYPTEPVYGQVPPAYGYTQGSTEAPGTYPDAHGEEPAASHEEDAQESDGDRDGRMETLTLWNRTFSGVEDLVAATGSDVLDQQDLVTDGSDGSTALMRFENGVQAVYKDTEGATFSRHRADAEQLASLVGRAIGANVPGVLRVGETEVFMHFMHGESGFAHLDDPRSPLLTTRDGYVLGLLDVLVANGDRNPGNWLDQGDGHVAGIDHGKAWFKYEYTPEDPTDLDGLAYTDGMRPFYDFDAKAWIANPLTRADIRLLRSRLTQVSADFDHLGRTDWFDEMTARFDMLAHNARGTAGLLTGSGR</sequence>
<keyword evidence="7" id="KW-1185">Reference proteome</keyword>
<feature type="compositionally biased region" description="Basic and acidic residues" evidence="4">
    <location>
        <begin position="486"/>
        <end position="498"/>
    </location>
</feature>
<feature type="compositionally biased region" description="Acidic residues" evidence="4">
    <location>
        <begin position="1861"/>
        <end position="1871"/>
    </location>
</feature>
<feature type="compositionally biased region" description="Low complexity" evidence="4">
    <location>
        <begin position="600"/>
        <end position="646"/>
    </location>
</feature>
<dbReference type="SUPFAM" id="SSF46894">
    <property type="entry name" value="C-terminal effector domain of the bipartite response regulators"/>
    <property type="match status" value="5"/>
</dbReference>
<feature type="region of interest" description="Disordered" evidence="4">
    <location>
        <begin position="1382"/>
        <end position="1402"/>
    </location>
</feature>
<feature type="compositionally biased region" description="Low complexity" evidence="4">
    <location>
        <begin position="499"/>
        <end position="508"/>
    </location>
</feature>
<feature type="compositionally biased region" description="Low complexity" evidence="4">
    <location>
        <begin position="767"/>
        <end position="783"/>
    </location>
</feature>
<keyword evidence="3" id="KW-0804">Transcription</keyword>
<keyword evidence="1" id="KW-0805">Transcription regulation</keyword>
<feature type="compositionally biased region" description="Basic and acidic residues" evidence="4">
    <location>
        <begin position="530"/>
        <end position="539"/>
    </location>
</feature>
<feature type="compositionally biased region" description="Pro residues" evidence="4">
    <location>
        <begin position="244"/>
        <end position="253"/>
    </location>
</feature>
<dbReference type="Gene3D" id="1.10.10.10">
    <property type="entry name" value="Winged helix-like DNA-binding domain superfamily/Winged helix DNA-binding domain"/>
    <property type="match status" value="5"/>
</dbReference>
<dbReference type="STRING" id="758803.SAMN05421803_11077"/>
<reference evidence="6 7" key="1">
    <citation type="submission" date="2016-11" db="EMBL/GenBank/DDBJ databases">
        <authorList>
            <person name="Jaros S."/>
            <person name="Januszkiewicz K."/>
            <person name="Wedrychowicz H."/>
        </authorList>
    </citation>
    <scope>NUCLEOTIDE SEQUENCE [LARGE SCALE GENOMIC DNA]</scope>
    <source>
        <strain evidence="6 7">CGMCC 4.5723</strain>
    </source>
</reference>
<name>A0A1M6MJ51_9ACTN</name>
<evidence type="ECO:0000256" key="3">
    <source>
        <dbReference type="ARBA" id="ARBA00023163"/>
    </source>
</evidence>
<evidence type="ECO:0000256" key="4">
    <source>
        <dbReference type="SAM" id="MobiDB-lite"/>
    </source>
</evidence>
<dbReference type="InterPro" id="IPR000792">
    <property type="entry name" value="Tscrpt_reg_LuxR_C"/>
</dbReference>
<feature type="compositionally biased region" description="Low complexity" evidence="4">
    <location>
        <begin position="1915"/>
        <end position="1930"/>
    </location>
</feature>
<feature type="region of interest" description="Disordered" evidence="4">
    <location>
        <begin position="2100"/>
        <end position="2125"/>
    </location>
</feature>
<feature type="region of interest" description="Disordered" evidence="4">
    <location>
        <begin position="1839"/>
        <end position="2065"/>
    </location>
</feature>
<proteinExistence type="predicted"/>
<evidence type="ECO:0000259" key="5">
    <source>
        <dbReference type="SMART" id="SM00421"/>
    </source>
</evidence>
<dbReference type="Proteomes" id="UP000184452">
    <property type="component" value="Unassembled WGS sequence"/>
</dbReference>
<dbReference type="PANTHER" id="PTHR43214:SF24">
    <property type="entry name" value="TRANSCRIPTIONAL REGULATORY PROTEIN NARL-RELATED"/>
    <property type="match status" value="1"/>
</dbReference>
<evidence type="ECO:0000256" key="2">
    <source>
        <dbReference type="ARBA" id="ARBA00023125"/>
    </source>
</evidence>
<feature type="compositionally biased region" description="Basic and acidic residues" evidence="4">
    <location>
        <begin position="852"/>
        <end position="866"/>
    </location>
</feature>
<feature type="compositionally biased region" description="Low complexity" evidence="4">
    <location>
        <begin position="2019"/>
        <end position="2030"/>
    </location>
</feature>
<feature type="compositionally biased region" description="Low complexity" evidence="4">
    <location>
        <begin position="669"/>
        <end position="682"/>
    </location>
</feature>
<feature type="domain" description="HTH luxR-type" evidence="5">
    <location>
        <begin position="1494"/>
        <end position="1551"/>
    </location>
</feature>
<dbReference type="InterPro" id="IPR039420">
    <property type="entry name" value="WalR-like"/>
</dbReference>
<dbReference type="EMBL" id="FQZK01000010">
    <property type="protein sequence ID" value="SHJ83521.1"/>
    <property type="molecule type" value="Genomic_DNA"/>
</dbReference>
<feature type="region of interest" description="Disordered" evidence="4">
    <location>
        <begin position="457"/>
        <end position="895"/>
    </location>
</feature>
<dbReference type="PANTHER" id="PTHR43214">
    <property type="entry name" value="TWO-COMPONENT RESPONSE REGULATOR"/>
    <property type="match status" value="1"/>
</dbReference>
<feature type="compositionally biased region" description="Basic and acidic residues" evidence="4">
    <location>
        <begin position="2171"/>
        <end position="2192"/>
    </location>
</feature>
<feature type="compositionally biased region" description="Basic and acidic residues" evidence="4">
    <location>
        <begin position="1872"/>
        <end position="1888"/>
    </location>
</feature>
<dbReference type="GO" id="GO:0006355">
    <property type="term" value="P:regulation of DNA-templated transcription"/>
    <property type="evidence" value="ECO:0007669"/>
    <property type="project" value="InterPro"/>
</dbReference>
<evidence type="ECO:0000313" key="7">
    <source>
        <dbReference type="Proteomes" id="UP000184452"/>
    </source>
</evidence>
<evidence type="ECO:0000313" key="6">
    <source>
        <dbReference type="EMBL" id="SHJ83521.1"/>
    </source>
</evidence>
<feature type="domain" description="HTH luxR-type" evidence="5">
    <location>
        <begin position="1153"/>
        <end position="1210"/>
    </location>
</feature>
<evidence type="ECO:0000256" key="1">
    <source>
        <dbReference type="ARBA" id="ARBA00023015"/>
    </source>
</evidence>
<feature type="region of interest" description="Disordered" evidence="4">
    <location>
        <begin position="240"/>
        <end position="276"/>
    </location>
</feature>
<dbReference type="RefSeq" id="WP_073380362.1">
    <property type="nucleotide sequence ID" value="NZ_FQZK01000010.1"/>
</dbReference>
<dbReference type="SMART" id="SM00421">
    <property type="entry name" value="HTH_LUXR"/>
    <property type="match status" value="3"/>
</dbReference>
<accession>A0A1M6MJ51</accession>
<dbReference type="InterPro" id="IPR016032">
    <property type="entry name" value="Sig_transdc_resp-reg_C-effctor"/>
</dbReference>
<feature type="compositionally biased region" description="Polar residues" evidence="4">
    <location>
        <begin position="1974"/>
        <end position="1989"/>
    </location>
</feature>
<feature type="compositionally biased region" description="Basic and acidic residues" evidence="4">
    <location>
        <begin position="748"/>
        <end position="757"/>
    </location>
</feature>
<feature type="region of interest" description="Disordered" evidence="4">
    <location>
        <begin position="2157"/>
        <end position="2192"/>
    </location>
</feature>
<dbReference type="GO" id="GO:0003677">
    <property type="term" value="F:DNA binding"/>
    <property type="evidence" value="ECO:0007669"/>
    <property type="project" value="UniProtKB-KW"/>
</dbReference>
<dbReference type="OrthoDB" id="3414477at2"/>
<gene>
    <name evidence="6" type="ORF">SAMN05421803_11077</name>
</gene>
<dbReference type="InterPro" id="IPR036388">
    <property type="entry name" value="WH-like_DNA-bd_sf"/>
</dbReference>
<protein>
    <submittedName>
        <fullName evidence="6">DNA-binding transcriptional regulator, CsgD family</fullName>
    </submittedName>
</protein>
<keyword evidence="2 6" id="KW-0238">DNA-binding</keyword>
<organism evidence="6 7">
    <name type="scientific">Nocardiopsis flavescens</name>
    <dbReference type="NCBI Taxonomy" id="758803"/>
    <lineage>
        <taxon>Bacteria</taxon>
        <taxon>Bacillati</taxon>
        <taxon>Actinomycetota</taxon>
        <taxon>Actinomycetes</taxon>
        <taxon>Streptosporangiales</taxon>
        <taxon>Nocardiopsidaceae</taxon>
        <taxon>Nocardiopsis</taxon>
    </lineage>
</organism>
<feature type="domain" description="HTH luxR-type" evidence="5">
    <location>
        <begin position="1673"/>
        <end position="1730"/>
    </location>
</feature>